<dbReference type="EMBL" id="JAKHSK010000008">
    <property type="protein sequence ID" value="MCL6218158.1"/>
    <property type="molecule type" value="Genomic_DNA"/>
</dbReference>
<gene>
    <name evidence="2" type="ORF">L1967_07605</name>
</gene>
<evidence type="ECO:0008006" key="4">
    <source>
        <dbReference type="Google" id="ProtNLM"/>
    </source>
</evidence>
<protein>
    <recommendedName>
        <fullName evidence="4">DUF3945 domain-containing protein</fullName>
    </recommendedName>
</protein>
<feature type="compositionally biased region" description="Basic residues" evidence="1">
    <location>
        <begin position="256"/>
        <end position="266"/>
    </location>
</feature>
<dbReference type="AlphaFoldDB" id="A0A9X1ZTI6"/>
<evidence type="ECO:0000313" key="3">
    <source>
        <dbReference type="Proteomes" id="UP001139521"/>
    </source>
</evidence>
<keyword evidence="3" id="KW-1185">Reference proteome</keyword>
<name>A0A9X1ZTI6_9FLAO</name>
<evidence type="ECO:0000256" key="1">
    <source>
        <dbReference type="SAM" id="MobiDB-lite"/>
    </source>
</evidence>
<sequence length="266" mass="31083">MNQKNLEYLKDQIKYTGFGEGLEEVLKQKIAKGQPEFKIPHLTHFGSNKVDSTLHFSKSKKTDMYFFNSYQVSVQKENNPDETMKQTFYINKGNNITLKEAYNLMEGRSVNKELTNKEGQLYNSWLQMDFKQSDDNGNFKIQQYHQNYGYDLEATLAKHPIKELENETYKSNLVDSLKKGNLQSATFQKEGLEQKQYIEANPRFKTINIYDSNMQRVDNRQSKTEKQSEAQSRSVKQEHKGQEQPIADEAQDIPKAKKKRKRPTIT</sequence>
<comment type="caution">
    <text evidence="2">The sequence shown here is derived from an EMBL/GenBank/DDBJ whole genome shotgun (WGS) entry which is preliminary data.</text>
</comment>
<feature type="compositionally biased region" description="Basic and acidic residues" evidence="1">
    <location>
        <begin position="217"/>
        <end position="228"/>
    </location>
</feature>
<dbReference type="Proteomes" id="UP001139521">
    <property type="component" value="Unassembled WGS sequence"/>
</dbReference>
<dbReference type="RefSeq" id="WP_249601129.1">
    <property type="nucleotide sequence ID" value="NZ_JAKHSK010000008.1"/>
</dbReference>
<evidence type="ECO:0000313" key="2">
    <source>
        <dbReference type="EMBL" id="MCL6218158.1"/>
    </source>
</evidence>
<reference evidence="2" key="1">
    <citation type="submission" date="2022-01" db="EMBL/GenBank/DDBJ databases">
        <title>Genome sequencing of Zunongwangia sp. M21534 genome.</title>
        <authorList>
            <person name="Chen Y."/>
            <person name="Dong C."/>
            <person name="Shao Z."/>
        </authorList>
    </citation>
    <scope>NUCLEOTIDE SEQUENCE</scope>
    <source>
        <strain evidence="2">MCCC M21534</strain>
    </source>
</reference>
<accession>A0A9X1ZTI6</accession>
<organism evidence="2 3">
    <name type="scientific">Zunongwangia pacifica</name>
    <dbReference type="NCBI Taxonomy" id="2911062"/>
    <lineage>
        <taxon>Bacteria</taxon>
        <taxon>Pseudomonadati</taxon>
        <taxon>Bacteroidota</taxon>
        <taxon>Flavobacteriia</taxon>
        <taxon>Flavobacteriales</taxon>
        <taxon>Flavobacteriaceae</taxon>
        <taxon>Zunongwangia</taxon>
    </lineage>
</organism>
<feature type="region of interest" description="Disordered" evidence="1">
    <location>
        <begin position="212"/>
        <end position="266"/>
    </location>
</feature>
<proteinExistence type="predicted"/>